<name>A0A1R3GLC6_9ROSI</name>
<keyword evidence="2" id="KW-1185">Reference proteome</keyword>
<evidence type="ECO:0000313" key="1">
    <source>
        <dbReference type="EMBL" id="OMO58883.1"/>
    </source>
</evidence>
<comment type="caution">
    <text evidence="1">The sequence shown here is derived from an EMBL/GenBank/DDBJ whole genome shotgun (WGS) entry which is preliminary data.</text>
</comment>
<organism evidence="1 2">
    <name type="scientific">Corchorus olitorius</name>
    <dbReference type="NCBI Taxonomy" id="93759"/>
    <lineage>
        <taxon>Eukaryota</taxon>
        <taxon>Viridiplantae</taxon>
        <taxon>Streptophyta</taxon>
        <taxon>Embryophyta</taxon>
        <taxon>Tracheophyta</taxon>
        <taxon>Spermatophyta</taxon>
        <taxon>Magnoliopsida</taxon>
        <taxon>eudicotyledons</taxon>
        <taxon>Gunneridae</taxon>
        <taxon>Pentapetalae</taxon>
        <taxon>rosids</taxon>
        <taxon>malvids</taxon>
        <taxon>Malvales</taxon>
        <taxon>Malvaceae</taxon>
        <taxon>Grewioideae</taxon>
        <taxon>Apeibeae</taxon>
        <taxon>Corchorus</taxon>
    </lineage>
</organism>
<gene>
    <name evidence="1" type="ORF">COLO4_34352</name>
</gene>
<evidence type="ECO:0000313" key="2">
    <source>
        <dbReference type="Proteomes" id="UP000187203"/>
    </source>
</evidence>
<dbReference type="Proteomes" id="UP000187203">
    <property type="component" value="Unassembled WGS sequence"/>
</dbReference>
<accession>A0A1R3GLC6</accession>
<protein>
    <submittedName>
        <fullName evidence="1">Uncharacterized protein</fullName>
    </submittedName>
</protein>
<dbReference type="EMBL" id="AWUE01022295">
    <property type="protein sequence ID" value="OMO58883.1"/>
    <property type="molecule type" value="Genomic_DNA"/>
</dbReference>
<sequence>MVASSPEPSSEQSLWLRLHRTARTDVLSPDLVIFLSKSHWNPLDLRFSELNFTLSELKLQPLDATEFKISFSHPLPLSFDRVEFETKLLNVLFLLIRN</sequence>
<reference evidence="2" key="1">
    <citation type="submission" date="2013-09" db="EMBL/GenBank/DDBJ databases">
        <title>Corchorus olitorius genome sequencing.</title>
        <authorList>
            <person name="Alam M."/>
            <person name="Haque M.S."/>
            <person name="Islam M.S."/>
            <person name="Emdad E.M."/>
            <person name="Islam M.M."/>
            <person name="Ahmed B."/>
            <person name="Halim A."/>
            <person name="Hossen Q.M.M."/>
            <person name="Hossain M.Z."/>
            <person name="Ahmed R."/>
            <person name="Khan M.M."/>
            <person name="Islam R."/>
            <person name="Rashid M.M."/>
            <person name="Khan S.A."/>
            <person name="Rahman M.S."/>
            <person name="Alam M."/>
            <person name="Yahiya A.S."/>
            <person name="Khan M.S."/>
            <person name="Azam M.S."/>
            <person name="Haque T."/>
            <person name="Lashkar M.Z.H."/>
            <person name="Akhand A.I."/>
            <person name="Morshed G."/>
            <person name="Roy S."/>
            <person name="Uddin K.S."/>
            <person name="Rabeya T."/>
            <person name="Hossain A.S."/>
            <person name="Chowdhury A."/>
            <person name="Snigdha A.R."/>
            <person name="Mortoza M.S."/>
            <person name="Matin S.A."/>
            <person name="Hoque S.M.E."/>
            <person name="Islam M.K."/>
            <person name="Roy D.K."/>
            <person name="Haider R."/>
            <person name="Moosa M.M."/>
            <person name="Elias S.M."/>
            <person name="Hasan A.M."/>
            <person name="Jahan S."/>
            <person name="Shafiuddin M."/>
            <person name="Mahmood N."/>
            <person name="Shommy N.S."/>
        </authorList>
    </citation>
    <scope>NUCLEOTIDE SEQUENCE [LARGE SCALE GENOMIC DNA]</scope>
    <source>
        <strain evidence="2">cv. O-4</strain>
    </source>
</reference>
<proteinExistence type="predicted"/>
<dbReference type="AlphaFoldDB" id="A0A1R3GLC6"/>